<dbReference type="OrthoDB" id="470767at2"/>
<dbReference type="EMBL" id="WMJX01000051">
    <property type="protein sequence ID" value="MTG99212.1"/>
    <property type="molecule type" value="Genomic_DNA"/>
</dbReference>
<evidence type="ECO:0000313" key="1">
    <source>
        <dbReference type="EMBL" id="MTG99212.1"/>
    </source>
</evidence>
<reference evidence="1 2" key="1">
    <citation type="submission" date="2019-11" db="EMBL/GenBank/DDBJ databases">
        <title>Genome of Strain BIT-d1.</title>
        <authorList>
            <person name="Yang Y."/>
        </authorList>
    </citation>
    <scope>NUCLEOTIDE SEQUENCE [LARGE SCALE GENOMIC DNA]</scope>
    <source>
        <strain evidence="1 2">BIT-d1</strain>
    </source>
</reference>
<organism evidence="1 2">
    <name type="scientific">Myroides albus</name>
    <dbReference type="NCBI Taxonomy" id="2562892"/>
    <lineage>
        <taxon>Bacteria</taxon>
        <taxon>Pseudomonadati</taxon>
        <taxon>Bacteroidota</taxon>
        <taxon>Flavobacteriia</taxon>
        <taxon>Flavobacteriales</taxon>
        <taxon>Flavobacteriaceae</taxon>
        <taxon>Myroides</taxon>
    </lineage>
</organism>
<name>A0A6I3LTC3_9FLAO</name>
<evidence type="ECO:0000313" key="2">
    <source>
        <dbReference type="Proteomes" id="UP000438760"/>
    </source>
</evidence>
<proteinExistence type="predicted"/>
<gene>
    <name evidence="1" type="ORF">GJV76_13930</name>
</gene>
<keyword evidence="2" id="KW-1185">Reference proteome</keyword>
<dbReference type="Proteomes" id="UP000438760">
    <property type="component" value="Unassembled WGS sequence"/>
</dbReference>
<accession>A0A6I3LTC3</accession>
<dbReference type="RefSeq" id="WP_155093212.1">
    <property type="nucleotide sequence ID" value="NZ_CP102754.1"/>
</dbReference>
<dbReference type="AlphaFoldDB" id="A0A6I3LTC3"/>
<sequence>MDKLIIEIYINCSDINKVEYLVSEVNLRRNVDFDLLIELNSDRDSVKKQIFPDGFLYFTIVLAYYKETDYSLDDIYNSTLLLEKYWSNNICAIACCDFEDKLPEKGGYKSEAIYNLMTMNN</sequence>
<comment type="caution">
    <text evidence="1">The sequence shown here is derived from an EMBL/GenBank/DDBJ whole genome shotgun (WGS) entry which is preliminary data.</text>
</comment>
<protein>
    <submittedName>
        <fullName evidence="1">Uncharacterized protein</fullName>
    </submittedName>
</protein>